<organism evidence="1 2">
    <name type="scientific">Vermiconidia calcicola</name>
    <dbReference type="NCBI Taxonomy" id="1690605"/>
    <lineage>
        <taxon>Eukaryota</taxon>
        <taxon>Fungi</taxon>
        <taxon>Dikarya</taxon>
        <taxon>Ascomycota</taxon>
        <taxon>Pezizomycotina</taxon>
        <taxon>Dothideomycetes</taxon>
        <taxon>Dothideomycetidae</taxon>
        <taxon>Mycosphaerellales</taxon>
        <taxon>Extremaceae</taxon>
        <taxon>Vermiconidia</taxon>
    </lineage>
</organism>
<evidence type="ECO:0000313" key="2">
    <source>
        <dbReference type="Proteomes" id="UP001281147"/>
    </source>
</evidence>
<proteinExistence type="predicted"/>
<name>A0ACC3N5V0_9PEZI</name>
<evidence type="ECO:0000313" key="1">
    <source>
        <dbReference type="EMBL" id="KAK3709724.1"/>
    </source>
</evidence>
<sequence>MAAHCHSSLMTTLGLQARSQTLCLQKAGVIPPRYISATLRGQWMGHEVAIYSRLELDTDRADVLVIGTEASKSTERLYRLLQRDSSVNLFHIINSLHSGTLDLLEQHRWEADFAVQELEAQLGIAEIEVDIQPLEPKQLRFNKSIQVTSELLQNGLAWTSARTRSNFSALLEHIQLYQEIAINSVPDAVSKEALRNIQSACEMKIELAQSQHGHIQTLRNRVNAQLDVTKALIAQRDTQLNIDIAEAMKRDAEIMRSIAAITMIFLPATFVATFFSMVFFRIGDESSSPLKVDERIWYYPAVTVPITMAIGIWYFVRRSRPFYDLGQSLSRL</sequence>
<dbReference type="EMBL" id="JAUTXU010000090">
    <property type="protein sequence ID" value="KAK3709724.1"/>
    <property type="molecule type" value="Genomic_DNA"/>
</dbReference>
<protein>
    <submittedName>
        <fullName evidence="1">Uncharacterized protein</fullName>
    </submittedName>
</protein>
<dbReference type="Proteomes" id="UP001281147">
    <property type="component" value="Unassembled WGS sequence"/>
</dbReference>
<gene>
    <name evidence="1" type="ORF">LTR37_010751</name>
</gene>
<comment type="caution">
    <text evidence="1">The sequence shown here is derived from an EMBL/GenBank/DDBJ whole genome shotgun (WGS) entry which is preliminary data.</text>
</comment>
<keyword evidence="2" id="KW-1185">Reference proteome</keyword>
<accession>A0ACC3N5V0</accession>
<reference evidence="1" key="1">
    <citation type="submission" date="2023-07" db="EMBL/GenBank/DDBJ databases">
        <title>Black Yeasts Isolated from many extreme environments.</title>
        <authorList>
            <person name="Coleine C."/>
            <person name="Stajich J.E."/>
            <person name="Selbmann L."/>
        </authorList>
    </citation>
    <scope>NUCLEOTIDE SEQUENCE</scope>
    <source>
        <strain evidence="1">CCFEE 5714</strain>
    </source>
</reference>